<evidence type="ECO:0000313" key="2">
    <source>
        <dbReference type="EMBL" id="SVD25450.1"/>
    </source>
</evidence>
<protein>
    <submittedName>
        <fullName evidence="2">Uncharacterized protein</fullName>
    </submittedName>
</protein>
<dbReference type="Gene3D" id="3.30.910.20">
    <property type="entry name" value="Skp domain"/>
    <property type="match status" value="1"/>
</dbReference>
<gene>
    <name evidence="2" type="ORF">METZ01_LOCUS378304</name>
</gene>
<organism evidence="2">
    <name type="scientific">marine metagenome</name>
    <dbReference type="NCBI Taxonomy" id="408172"/>
    <lineage>
        <taxon>unclassified sequences</taxon>
        <taxon>metagenomes</taxon>
        <taxon>ecological metagenomes</taxon>
    </lineage>
</organism>
<name>A0A382TTS2_9ZZZZ</name>
<feature type="region of interest" description="Disordered" evidence="1">
    <location>
        <begin position="82"/>
        <end position="103"/>
    </location>
</feature>
<evidence type="ECO:0000256" key="1">
    <source>
        <dbReference type="SAM" id="MobiDB-lite"/>
    </source>
</evidence>
<dbReference type="InterPro" id="IPR024930">
    <property type="entry name" value="Skp_dom_sf"/>
</dbReference>
<accession>A0A382TTS2</accession>
<sequence length="103" mass="11564">MKYVVLIALVTFGFLSDSAEADTSIATVSLDKIYNGYWKTDQENDKLKKKQKMAQDKIKGLNQSLTKDGEVLSRMIKALNDPNLSAAEKTKRQQQAGLKQQEL</sequence>
<feature type="non-terminal residue" evidence="2">
    <location>
        <position position="103"/>
    </location>
</feature>
<proteinExistence type="predicted"/>
<dbReference type="AlphaFoldDB" id="A0A382TTS2"/>
<feature type="compositionally biased region" description="Polar residues" evidence="1">
    <location>
        <begin position="93"/>
        <end position="103"/>
    </location>
</feature>
<dbReference type="EMBL" id="UINC01139106">
    <property type="protein sequence ID" value="SVD25450.1"/>
    <property type="molecule type" value="Genomic_DNA"/>
</dbReference>
<reference evidence="2" key="1">
    <citation type="submission" date="2018-05" db="EMBL/GenBank/DDBJ databases">
        <authorList>
            <person name="Lanie J.A."/>
            <person name="Ng W.-L."/>
            <person name="Kazmierczak K.M."/>
            <person name="Andrzejewski T.M."/>
            <person name="Davidsen T.M."/>
            <person name="Wayne K.J."/>
            <person name="Tettelin H."/>
            <person name="Glass J.I."/>
            <person name="Rusch D."/>
            <person name="Podicherti R."/>
            <person name="Tsui H.-C.T."/>
            <person name="Winkler M.E."/>
        </authorList>
    </citation>
    <scope>NUCLEOTIDE SEQUENCE</scope>
</reference>